<feature type="domain" description="NADP-dependent oxidoreductase" evidence="1">
    <location>
        <begin position="15"/>
        <end position="304"/>
    </location>
</feature>
<dbReference type="InterPro" id="IPR053135">
    <property type="entry name" value="AKR2_Oxidoreductase"/>
</dbReference>
<sequence>MKYRPFGKHGFDCSEIGFGAWAIGGSWGPQKDADSLAALHRALDLGCTFVDTAAGYGDGRSERLIGQVLRERAEAGKAGRVFVATKTPPAPGEWPPSPYCRAEERYSEDYLRANVATRLANLGTKRIDLLQLHTWTRAWNRNPTPFRVLRQLQREGLIGLIGVSTPEHDQNSVIDLMRGGWVDSVQVIYNLFEQEPAAELLDAARACGVGVIVRVAFDEGVLTGKFTADTTFAPDDFRSRYFEGDRLGRALERVERIRGDLEGTGYTMAQAALKFVLAHPAVSTVIPGIRTVAQAEANCGVSDLPDLPEPLLVKLRRHAWRRAFWYGGK</sequence>
<dbReference type="GO" id="GO:0016491">
    <property type="term" value="F:oxidoreductase activity"/>
    <property type="evidence" value="ECO:0007669"/>
    <property type="project" value="UniProtKB-KW"/>
</dbReference>
<accession>A0A1J5SQW0</accession>
<dbReference type="PANTHER" id="PTHR43312">
    <property type="entry name" value="D-THREO-ALDOSE 1-DEHYDROGENASE"/>
    <property type="match status" value="1"/>
</dbReference>
<dbReference type="EMBL" id="MLJW01000043">
    <property type="protein sequence ID" value="OIR06408.1"/>
    <property type="molecule type" value="Genomic_DNA"/>
</dbReference>
<dbReference type="PANTHER" id="PTHR43312:SF1">
    <property type="entry name" value="NADP-DEPENDENT OXIDOREDUCTASE DOMAIN-CONTAINING PROTEIN"/>
    <property type="match status" value="1"/>
</dbReference>
<dbReference type="Pfam" id="PF00248">
    <property type="entry name" value="Aldo_ket_red"/>
    <property type="match status" value="1"/>
</dbReference>
<gene>
    <name evidence="2" type="primary">yhdN_7</name>
    <name evidence="2" type="ORF">GALL_113180</name>
</gene>
<organism evidence="2">
    <name type="scientific">mine drainage metagenome</name>
    <dbReference type="NCBI Taxonomy" id="410659"/>
    <lineage>
        <taxon>unclassified sequences</taxon>
        <taxon>metagenomes</taxon>
        <taxon>ecological metagenomes</taxon>
    </lineage>
</organism>
<evidence type="ECO:0000313" key="2">
    <source>
        <dbReference type="EMBL" id="OIR06408.1"/>
    </source>
</evidence>
<dbReference type="AlphaFoldDB" id="A0A1J5SQW0"/>
<dbReference type="Gene3D" id="3.20.20.100">
    <property type="entry name" value="NADP-dependent oxidoreductase domain"/>
    <property type="match status" value="1"/>
</dbReference>
<proteinExistence type="predicted"/>
<reference evidence="2" key="1">
    <citation type="submission" date="2016-10" db="EMBL/GenBank/DDBJ databases">
        <title>Sequence of Gallionella enrichment culture.</title>
        <authorList>
            <person name="Poehlein A."/>
            <person name="Muehling M."/>
            <person name="Daniel R."/>
        </authorList>
    </citation>
    <scope>NUCLEOTIDE SEQUENCE</scope>
</reference>
<keyword evidence="2" id="KW-0560">Oxidoreductase</keyword>
<dbReference type="CDD" id="cd19086">
    <property type="entry name" value="AKR_AKR11C1"/>
    <property type="match status" value="1"/>
</dbReference>
<dbReference type="InterPro" id="IPR023210">
    <property type="entry name" value="NADP_OxRdtase_dom"/>
</dbReference>
<comment type="caution">
    <text evidence="2">The sequence shown here is derived from an EMBL/GenBank/DDBJ whole genome shotgun (WGS) entry which is preliminary data.</text>
</comment>
<dbReference type="EC" id="1.1.1.-" evidence="2"/>
<evidence type="ECO:0000259" key="1">
    <source>
        <dbReference type="Pfam" id="PF00248"/>
    </source>
</evidence>
<protein>
    <submittedName>
        <fullName evidence="2">General stress protein 69</fullName>
        <ecNumber evidence="2">1.1.1.-</ecNumber>
    </submittedName>
</protein>
<name>A0A1J5SQW0_9ZZZZ</name>
<dbReference type="SUPFAM" id="SSF51430">
    <property type="entry name" value="NAD(P)-linked oxidoreductase"/>
    <property type="match status" value="1"/>
</dbReference>
<dbReference type="InterPro" id="IPR036812">
    <property type="entry name" value="NAD(P)_OxRdtase_dom_sf"/>
</dbReference>